<gene>
    <name evidence="2" type="ORF">VFH_II014120</name>
</gene>
<dbReference type="AlphaFoldDB" id="A0AAV0ZDM5"/>
<reference evidence="2 3" key="1">
    <citation type="submission" date="2023-01" db="EMBL/GenBank/DDBJ databases">
        <authorList>
            <person name="Kreplak J."/>
        </authorList>
    </citation>
    <scope>NUCLEOTIDE SEQUENCE [LARGE SCALE GENOMIC DNA]</scope>
</reference>
<protein>
    <submittedName>
        <fullName evidence="2">Uncharacterized protein</fullName>
    </submittedName>
</protein>
<feature type="region of interest" description="Disordered" evidence="1">
    <location>
        <begin position="74"/>
        <end position="148"/>
    </location>
</feature>
<proteinExistence type="predicted"/>
<organism evidence="2 3">
    <name type="scientific">Vicia faba</name>
    <name type="common">Broad bean</name>
    <name type="synonym">Faba vulgaris</name>
    <dbReference type="NCBI Taxonomy" id="3906"/>
    <lineage>
        <taxon>Eukaryota</taxon>
        <taxon>Viridiplantae</taxon>
        <taxon>Streptophyta</taxon>
        <taxon>Embryophyta</taxon>
        <taxon>Tracheophyta</taxon>
        <taxon>Spermatophyta</taxon>
        <taxon>Magnoliopsida</taxon>
        <taxon>eudicotyledons</taxon>
        <taxon>Gunneridae</taxon>
        <taxon>Pentapetalae</taxon>
        <taxon>rosids</taxon>
        <taxon>fabids</taxon>
        <taxon>Fabales</taxon>
        <taxon>Fabaceae</taxon>
        <taxon>Papilionoideae</taxon>
        <taxon>50 kb inversion clade</taxon>
        <taxon>NPAAA clade</taxon>
        <taxon>Hologalegina</taxon>
        <taxon>IRL clade</taxon>
        <taxon>Fabeae</taxon>
        <taxon>Vicia</taxon>
    </lineage>
</organism>
<feature type="compositionally biased region" description="Basic residues" evidence="1">
    <location>
        <begin position="84"/>
        <end position="103"/>
    </location>
</feature>
<dbReference type="Proteomes" id="UP001157006">
    <property type="component" value="Chromosome 2"/>
</dbReference>
<dbReference type="EMBL" id="OX451737">
    <property type="protein sequence ID" value="CAI8596011.1"/>
    <property type="molecule type" value="Genomic_DNA"/>
</dbReference>
<accession>A0AAV0ZDM5</accession>
<keyword evidence="3" id="KW-1185">Reference proteome</keyword>
<evidence type="ECO:0000256" key="1">
    <source>
        <dbReference type="SAM" id="MobiDB-lite"/>
    </source>
</evidence>
<evidence type="ECO:0000313" key="3">
    <source>
        <dbReference type="Proteomes" id="UP001157006"/>
    </source>
</evidence>
<name>A0AAV0ZDM5_VICFA</name>
<evidence type="ECO:0000313" key="2">
    <source>
        <dbReference type="EMBL" id="CAI8596011.1"/>
    </source>
</evidence>
<sequence>MGEPLDHSGTRKIECLEEQGDAVWEIDRNAQTLKFTGHVRTTEGIRGLAVSSITHHITLELVLPMEQMIRALTLDSVGENSTSARHRGPRPRNRPSPRVRVHGPHVPQYDNAGAGENGFARNGRVESEEDPSEYLGDSSVNGDLPNGH</sequence>